<sequence length="57" mass="6588">MAKQAYLFPHPSIEELCESLNELLADNPEWILTNVDIVKHEDGTYTGILDYLEPLER</sequence>
<evidence type="ECO:0000313" key="2">
    <source>
        <dbReference type="Proteomes" id="UP000074850"/>
    </source>
</evidence>
<dbReference type="Proteomes" id="UP000074850">
    <property type="component" value="Unassembled WGS sequence"/>
</dbReference>
<reference evidence="1 2" key="1">
    <citation type="submission" date="2016-02" db="EMBL/GenBank/DDBJ databases">
        <authorList>
            <consortium name="Pathogen Informatics"/>
        </authorList>
    </citation>
    <scope>NUCLEOTIDE SEQUENCE [LARGE SCALE GENOMIC DNA]</scope>
    <source>
        <strain evidence="1 2">LSS64</strain>
    </source>
</reference>
<dbReference type="AlphaFoldDB" id="A0A0Z8ISI2"/>
<name>A0A0Z8ISI2_STRSU</name>
<evidence type="ECO:0000313" key="1">
    <source>
        <dbReference type="EMBL" id="CYV40860.1"/>
    </source>
</evidence>
<accession>A0A0Z8ISI2</accession>
<organism evidence="1 2">
    <name type="scientific">Streptococcus suis</name>
    <dbReference type="NCBI Taxonomy" id="1307"/>
    <lineage>
        <taxon>Bacteria</taxon>
        <taxon>Bacillati</taxon>
        <taxon>Bacillota</taxon>
        <taxon>Bacilli</taxon>
        <taxon>Lactobacillales</taxon>
        <taxon>Streptococcaceae</taxon>
        <taxon>Streptococcus</taxon>
    </lineage>
</organism>
<protein>
    <submittedName>
        <fullName evidence="1">Uncharacterized protein</fullName>
    </submittedName>
</protein>
<gene>
    <name evidence="1" type="ORF">ERS132426_01504</name>
</gene>
<dbReference type="RefSeq" id="WP_153602267.1">
    <property type="nucleotide sequence ID" value="NZ_CEFC01000003.1"/>
</dbReference>
<proteinExistence type="predicted"/>
<dbReference type="EMBL" id="FIHM01000035">
    <property type="protein sequence ID" value="CYV40860.1"/>
    <property type="molecule type" value="Genomic_DNA"/>
</dbReference>